<evidence type="ECO:0000313" key="2">
    <source>
        <dbReference type="Proteomes" id="UP000009340"/>
    </source>
</evidence>
<gene>
    <name evidence="1" type="ORF">BN137_3321</name>
</gene>
<dbReference type="EMBL" id="CAKW01000119">
    <property type="protein sequence ID" value="CCJ73930.1"/>
    <property type="molecule type" value="Genomic_DNA"/>
</dbReference>
<reference evidence="1" key="1">
    <citation type="submission" date="2012-07" db="EMBL/GenBank/DDBJ databases">
        <authorList>
            <person name="Cummings C."/>
        </authorList>
    </citation>
    <scope>NUCLEOTIDE SEQUENCE</scope>
    <source>
        <strain evidence="1">1330</strain>
    </source>
</reference>
<name>K8A399_9ENTR</name>
<proteinExistence type="predicted"/>
<dbReference type="Proteomes" id="UP000009340">
    <property type="component" value="Unassembled WGS sequence"/>
</dbReference>
<comment type="caution">
    <text evidence="1">The sequence shown here is derived from an EMBL/GenBank/DDBJ whole genome shotgun (WGS) entry which is preliminary data.</text>
</comment>
<protein>
    <submittedName>
        <fullName evidence="1">Uncharacterized protein</fullName>
    </submittedName>
</protein>
<accession>K8A399</accession>
<sequence>MLKEMNFIVANTLDKQEWRDGIRKNGGASPGPVRLYQWLPAMNDTFSCTKTALAP</sequence>
<dbReference type="AlphaFoldDB" id="K8A399"/>
<evidence type="ECO:0000313" key="1">
    <source>
        <dbReference type="EMBL" id="CCJ73930.1"/>
    </source>
</evidence>
<organism evidence="1 2">
    <name type="scientific">Cronobacter condimenti 1330</name>
    <dbReference type="NCBI Taxonomy" id="1073999"/>
    <lineage>
        <taxon>Bacteria</taxon>
        <taxon>Pseudomonadati</taxon>
        <taxon>Pseudomonadota</taxon>
        <taxon>Gammaproteobacteria</taxon>
        <taxon>Enterobacterales</taxon>
        <taxon>Enterobacteriaceae</taxon>
        <taxon>Cronobacter</taxon>
    </lineage>
</organism>